<feature type="compositionally biased region" description="Polar residues" evidence="1">
    <location>
        <begin position="159"/>
        <end position="175"/>
    </location>
</feature>
<reference evidence="2" key="1">
    <citation type="journal article" date="2023" name="bioRxiv">
        <title>Scaffold-level genome assemblies of two parasitoid biocontrol wasps reveal the parthenogenesis mechanism and an associated novel virus.</title>
        <authorList>
            <person name="Inwood S."/>
            <person name="Skelly J."/>
            <person name="Guhlin J."/>
            <person name="Harrop T."/>
            <person name="Goldson S."/>
            <person name="Dearden P."/>
        </authorList>
    </citation>
    <scope>NUCLEOTIDE SEQUENCE</scope>
    <source>
        <strain evidence="2">Irish</strain>
        <tissue evidence="2">Whole body</tissue>
    </source>
</reference>
<keyword evidence="3" id="KW-1185">Reference proteome</keyword>
<evidence type="ECO:0000313" key="3">
    <source>
        <dbReference type="Proteomes" id="UP001168990"/>
    </source>
</evidence>
<dbReference type="AlphaFoldDB" id="A0AA39FJE0"/>
<dbReference type="EMBL" id="JAQQBS010000003">
    <property type="protein sequence ID" value="KAK0170506.1"/>
    <property type="molecule type" value="Genomic_DNA"/>
</dbReference>
<reference evidence="2" key="2">
    <citation type="submission" date="2023-03" db="EMBL/GenBank/DDBJ databases">
        <authorList>
            <person name="Inwood S.N."/>
            <person name="Skelly J.G."/>
            <person name="Guhlin J."/>
            <person name="Harrop T.W.R."/>
            <person name="Goldson S.G."/>
            <person name="Dearden P.K."/>
        </authorList>
    </citation>
    <scope>NUCLEOTIDE SEQUENCE</scope>
    <source>
        <strain evidence="2">Irish</strain>
        <tissue evidence="2">Whole body</tissue>
    </source>
</reference>
<comment type="caution">
    <text evidence="2">The sequence shown here is derived from an EMBL/GenBank/DDBJ whole genome shotgun (WGS) entry which is preliminary data.</text>
</comment>
<accession>A0AA39FJE0</accession>
<organism evidence="2 3">
    <name type="scientific">Microctonus aethiopoides</name>
    <dbReference type="NCBI Taxonomy" id="144406"/>
    <lineage>
        <taxon>Eukaryota</taxon>
        <taxon>Metazoa</taxon>
        <taxon>Ecdysozoa</taxon>
        <taxon>Arthropoda</taxon>
        <taxon>Hexapoda</taxon>
        <taxon>Insecta</taxon>
        <taxon>Pterygota</taxon>
        <taxon>Neoptera</taxon>
        <taxon>Endopterygota</taxon>
        <taxon>Hymenoptera</taxon>
        <taxon>Apocrita</taxon>
        <taxon>Ichneumonoidea</taxon>
        <taxon>Braconidae</taxon>
        <taxon>Euphorinae</taxon>
        <taxon>Microctonus</taxon>
    </lineage>
</organism>
<dbReference type="Proteomes" id="UP001168990">
    <property type="component" value="Unassembled WGS sequence"/>
</dbReference>
<protein>
    <submittedName>
        <fullName evidence="2">Uncharacterized protein</fullName>
    </submittedName>
</protein>
<evidence type="ECO:0000256" key="1">
    <source>
        <dbReference type="SAM" id="MobiDB-lite"/>
    </source>
</evidence>
<sequence length="264" mass="29482">MAAHIRAKYKDDQAGIGYSNIHDDKLWTEQQDSFHDLLQQLQETKDLAKIECPVDKAKITSGQSLELKSKRSRSRAHTKDLANIFGEKNLDECIKPEVKLCKPEPGSNISIGSTDTTGGILTIMGGTMGDYFKQKIPSESALDSSSPEQSDDAKKNHTELSGSSKNKQVVNSSFQNDDDESYKHKAEFIGVLKGTHKIGLEKNVSQDCGCFKGLKIDIKFLKQFLRIYSNTLPTLSCSDVKCSWKKDHNRVLETYIPQPLEEPV</sequence>
<evidence type="ECO:0000313" key="2">
    <source>
        <dbReference type="EMBL" id="KAK0170506.1"/>
    </source>
</evidence>
<proteinExistence type="predicted"/>
<gene>
    <name evidence="2" type="ORF">PV328_008344</name>
</gene>
<feature type="region of interest" description="Disordered" evidence="1">
    <location>
        <begin position="139"/>
        <end position="178"/>
    </location>
</feature>
<name>A0AA39FJE0_9HYME</name>